<dbReference type="Pfam" id="PF00685">
    <property type="entry name" value="Sulfotransfer_1"/>
    <property type="match status" value="1"/>
</dbReference>
<gene>
    <name evidence="4" type="ORF">GSLYS_00017417001</name>
</gene>
<dbReference type="Proteomes" id="UP001497497">
    <property type="component" value="Unassembled WGS sequence"/>
</dbReference>
<comment type="similarity">
    <text evidence="1">Belongs to the sulfotransferase 1 family.</text>
</comment>
<evidence type="ECO:0000313" key="4">
    <source>
        <dbReference type="EMBL" id="CAL1543904.1"/>
    </source>
</evidence>
<sequence>MPVELVRDDSGDTMLLMRYGDDRYGASDFVEESLVNMREVKLREDDVMLCSYSKSGCHWVWEILRLLQSGSTHLDVIDKEDYMMEFNTIQHLEALPSPRILNNHMPWDGQPRDLIEKRVKTVFFYRNPKDVAVSFFNHHRKFKDYDYKGNFNNYINRLIQGKVDNGNPFLYLRQWEAGIMRHPELPVFVGFFVFRPESNGRTSQIGHFSGSQL</sequence>
<feature type="domain" description="Sulfotransferase" evidence="3">
    <location>
        <begin position="45"/>
        <end position="210"/>
    </location>
</feature>
<protein>
    <recommendedName>
        <fullName evidence="3">Sulfotransferase domain-containing protein</fullName>
    </recommendedName>
</protein>
<accession>A0AAV2IB08</accession>
<dbReference type="Gene3D" id="3.40.50.300">
    <property type="entry name" value="P-loop containing nucleotide triphosphate hydrolases"/>
    <property type="match status" value="1"/>
</dbReference>
<dbReference type="InterPro" id="IPR027417">
    <property type="entry name" value="P-loop_NTPase"/>
</dbReference>
<name>A0AAV2IB08_LYMST</name>
<keyword evidence="2" id="KW-0808">Transferase</keyword>
<keyword evidence="5" id="KW-1185">Reference proteome</keyword>
<organism evidence="4 5">
    <name type="scientific">Lymnaea stagnalis</name>
    <name type="common">Great pond snail</name>
    <name type="synonym">Helix stagnalis</name>
    <dbReference type="NCBI Taxonomy" id="6523"/>
    <lineage>
        <taxon>Eukaryota</taxon>
        <taxon>Metazoa</taxon>
        <taxon>Spiralia</taxon>
        <taxon>Lophotrochozoa</taxon>
        <taxon>Mollusca</taxon>
        <taxon>Gastropoda</taxon>
        <taxon>Heterobranchia</taxon>
        <taxon>Euthyneura</taxon>
        <taxon>Panpulmonata</taxon>
        <taxon>Hygrophila</taxon>
        <taxon>Lymnaeoidea</taxon>
        <taxon>Lymnaeidae</taxon>
        <taxon>Lymnaea</taxon>
    </lineage>
</organism>
<reference evidence="4 5" key="1">
    <citation type="submission" date="2024-04" db="EMBL/GenBank/DDBJ databases">
        <authorList>
            <consortium name="Genoscope - CEA"/>
            <person name="William W."/>
        </authorList>
    </citation>
    <scope>NUCLEOTIDE SEQUENCE [LARGE SCALE GENOMIC DNA]</scope>
</reference>
<dbReference type="SUPFAM" id="SSF52540">
    <property type="entry name" value="P-loop containing nucleoside triphosphate hydrolases"/>
    <property type="match status" value="1"/>
</dbReference>
<dbReference type="AlphaFoldDB" id="A0AAV2IB08"/>
<evidence type="ECO:0000313" key="5">
    <source>
        <dbReference type="Proteomes" id="UP001497497"/>
    </source>
</evidence>
<comment type="caution">
    <text evidence="4">The sequence shown here is derived from an EMBL/GenBank/DDBJ whole genome shotgun (WGS) entry which is preliminary data.</text>
</comment>
<dbReference type="PANTHER" id="PTHR11783">
    <property type="entry name" value="SULFOTRANSFERASE SULT"/>
    <property type="match status" value="1"/>
</dbReference>
<evidence type="ECO:0000259" key="3">
    <source>
        <dbReference type="Pfam" id="PF00685"/>
    </source>
</evidence>
<evidence type="ECO:0000256" key="1">
    <source>
        <dbReference type="ARBA" id="ARBA00005771"/>
    </source>
</evidence>
<evidence type="ECO:0000256" key="2">
    <source>
        <dbReference type="ARBA" id="ARBA00022679"/>
    </source>
</evidence>
<proteinExistence type="inferred from homology"/>
<dbReference type="GO" id="GO:0008146">
    <property type="term" value="F:sulfotransferase activity"/>
    <property type="evidence" value="ECO:0007669"/>
    <property type="project" value="InterPro"/>
</dbReference>
<dbReference type="EMBL" id="CAXITT010000584">
    <property type="protein sequence ID" value="CAL1543904.1"/>
    <property type="molecule type" value="Genomic_DNA"/>
</dbReference>
<dbReference type="InterPro" id="IPR000863">
    <property type="entry name" value="Sulfotransferase_dom"/>
</dbReference>